<name>A0A543A5B5_9ACTN</name>
<feature type="region of interest" description="Disordered" evidence="1">
    <location>
        <begin position="120"/>
        <end position="145"/>
    </location>
</feature>
<dbReference type="EMBL" id="VFOV01000001">
    <property type="protein sequence ID" value="TQL67793.1"/>
    <property type="molecule type" value="Genomic_DNA"/>
</dbReference>
<evidence type="ECO:0000313" key="4">
    <source>
        <dbReference type="Proteomes" id="UP000320209"/>
    </source>
</evidence>
<keyword evidence="2" id="KW-1133">Transmembrane helix</keyword>
<gene>
    <name evidence="3" type="ORF">FB381_1676</name>
</gene>
<keyword evidence="2" id="KW-0812">Transmembrane</keyword>
<proteinExistence type="predicted"/>
<dbReference type="Proteomes" id="UP000320209">
    <property type="component" value="Unassembled WGS sequence"/>
</dbReference>
<feature type="transmembrane region" description="Helical" evidence="2">
    <location>
        <begin position="54"/>
        <end position="79"/>
    </location>
</feature>
<dbReference type="AlphaFoldDB" id="A0A543A5B5"/>
<keyword evidence="4" id="KW-1185">Reference proteome</keyword>
<feature type="transmembrane region" description="Helical" evidence="2">
    <location>
        <begin position="204"/>
        <end position="226"/>
    </location>
</feature>
<dbReference type="Pfam" id="PF11139">
    <property type="entry name" value="SfLAP"/>
    <property type="match status" value="1"/>
</dbReference>
<organism evidence="3 4">
    <name type="scientific">Nocardioides albertanoniae</name>
    <dbReference type="NCBI Taxonomy" id="1175486"/>
    <lineage>
        <taxon>Bacteria</taxon>
        <taxon>Bacillati</taxon>
        <taxon>Actinomycetota</taxon>
        <taxon>Actinomycetes</taxon>
        <taxon>Propionibacteriales</taxon>
        <taxon>Nocardioidaceae</taxon>
        <taxon>Nocardioides</taxon>
    </lineage>
</organism>
<dbReference type="RefSeq" id="WP_211352363.1">
    <property type="nucleotide sequence ID" value="NZ_VFOV01000001.1"/>
</dbReference>
<evidence type="ECO:0000256" key="1">
    <source>
        <dbReference type="SAM" id="MobiDB-lite"/>
    </source>
</evidence>
<evidence type="ECO:0000313" key="3">
    <source>
        <dbReference type="EMBL" id="TQL67793.1"/>
    </source>
</evidence>
<feature type="transmembrane region" description="Helical" evidence="2">
    <location>
        <begin position="165"/>
        <end position="192"/>
    </location>
</feature>
<accession>A0A543A5B5</accession>
<evidence type="ECO:0000256" key="2">
    <source>
        <dbReference type="SAM" id="Phobius"/>
    </source>
</evidence>
<feature type="transmembrane region" description="Helical" evidence="2">
    <location>
        <begin position="246"/>
        <end position="266"/>
    </location>
</feature>
<keyword evidence="2" id="KW-0472">Membrane</keyword>
<sequence length="271" mass="27876">MDMDLGPLTGDLGGSATYAALAILALIDSTSFGTLLIPVWLLMAPGRVRAGRILVYLGAIGGFYALLGVGILLGGSALAETFAGLRDSRPFLWGQLLLGVGLFAWSFKLDPPKRSVKTPVTVGTAAAPDAPQTPETPESPAEPQLPHRLLRWRERAVASESGSTAALAGLAVLAGLVEVASMLPYLAAIGVIGTQGPGWPVSGLWIAAYCAVMIAPALLLTVLRVLAAPLVARPLAALDRWLVKHAASATAWAVGIVGFLLARAAAGSLFG</sequence>
<reference evidence="3 4" key="1">
    <citation type="submission" date="2019-06" db="EMBL/GenBank/DDBJ databases">
        <title>Sequencing the genomes of 1000 actinobacteria strains.</title>
        <authorList>
            <person name="Klenk H.-P."/>
        </authorList>
    </citation>
    <scope>NUCLEOTIDE SEQUENCE [LARGE SCALE GENOMIC DNA]</scope>
    <source>
        <strain evidence="3 4">DSM 25218</strain>
    </source>
</reference>
<comment type="caution">
    <text evidence="3">The sequence shown here is derived from an EMBL/GenBank/DDBJ whole genome shotgun (WGS) entry which is preliminary data.</text>
</comment>
<feature type="transmembrane region" description="Helical" evidence="2">
    <location>
        <begin position="91"/>
        <end position="107"/>
    </location>
</feature>
<feature type="transmembrane region" description="Helical" evidence="2">
    <location>
        <begin position="20"/>
        <end position="42"/>
    </location>
</feature>
<protein>
    <submittedName>
        <fullName evidence="3">Sap-like sulfolipid-1-addressing protein</fullName>
    </submittedName>
</protein>
<dbReference type="InterPro" id="IPR021315">
    <property type="entry name" value="Gap/Sap"/>
</dbReference>